<keyword evidence="1" id="KW-0472">Membrane</keyword>
<dbReference type="EMBL" id="CAJNNV010028383">
    <property type="protein sequence ID" value="CAE8624400.1"/>
    <property type="molecule type" value="Genomic_DNA"/>
</dbReference>
<protein>
    <submittedName>
        <fullName evidence="2">Uncharacterized protein</fullName>
    </submittedName>
</protein>
<comment type="caution">
    <text evidence="2">The sequence shown here is derived from an EMBL/GenBank/DDBJ whole genome shotgun (WGS) entry which is preliminary data.</text>
</comment>
<keyword evidence="1" id="KW-0812">Transmembrane</keyword>
<keyword evidence="1" id="KW-1133">Transmembrane helix</keyword>
<gene>
    <name evidence="2" type="ORF">PGLA1383_LOCUS41525</name>
    <name evidence="3" type="ORF">PGLA2088_LOCUS30176</name>
</gene>
<feature type="transmembrane region" description="Helical" evidence="1">
    <location>
        <begin position="88"/>
        <end position="108"/>
    </location>
</feature>
<accession>A0A813GDU3</accession>
<organism evidence="2 4">
    <name type="scientific">Polarella glacialis</name>
    <name type="common">Dinoflagellate</name>
    <dbReference type="NCBI Taxonomy" id="89957"/>
    <lineage>
        <taxon>Eukaryota</taxon>
        <taxon>Sar</taxon>
        <taxon>Alveolata</taxon>
        <taxon>Dinophyceae</taxon>
        <taxon>Suessiales</taxon>
        <taxon>Suessiaceae</taxon>
        <taxon>Polarella</taxon>
    </lineage>
</organism>
<evidence type="ECO:0000256" key="1">
    <source>
        <dbReference type="SAM" id="Phobius"/>
    </source>
</evidence>
<reference evidence="2" key="1">
    <citation type="submission" date="2021-02" db="EMBL/GenBank/DDBJ databases">
        <authorList>
            <person name="Dougan E. K."/>
            <person name="Rhodes N."/>
            <person name="Thang M."/>
            <person name="Chan C."/>
        </authorList>
    </citation>
    <scope>NUCLEOTIDE SEQUENCE</scope>
</reference>
<proteinExistence type="predicted"/>
<keyword evidence="4" id="KW-1185">Reference proteome</keyword>
<sequence length="127" mass="13131">MAGFSSGPASYAEHDGDQVVRRSSAFVLGCGTTACALAVFGCLEPVLSLLFSEMGWLLLAPALLIVVLGAVGLCASRGDTSKLFRAQLAVFMLIMASLLAGAGVFAYLCAGVASRWIFDGCIGFRTS</sequence>
<name>A0A813GDU3_POLGL</name>
<dbReference type="Proteomes" id="UP000626109">
    <property type="component" value="Unassembled WGS sequence"/>
</dbReference>
<feature type="transmembrane region" description="Helical" evidence="1">
    <location>
        <begin position="56"/>
        <end position="76"/>
    </location>
</feature>
<dbReference type="AlphaFoldDB" id="A0A813GDU3"/>
<feature type="non-terminal residue" evidence="2">
    <location>
        <position position="1"/>
    </location>
</feature>
<feature type="transmembrane region" description="Helical" evidence="1">
    <location>
        <begin position="25"/>
        <end position="50"/>
    </location>
</feature>
<evidence type="ECO:0000313" key="4">
    <source>
        <dbReference type="Proteomes" id="UP000654075"/>
    </source>
</evidence>
<dbReference type="EMBL" id="CAJNNW010028674">
    <property type="protein sequence ID" value="CAE8697203.1"/>
    <property type="molecule type" value="Genomic_DNA"/>
</dbReference>
<evidence type="ECO:0000313" key="2">
    <source>
        <dbReference type="EMBL" id="CAE8624400.1"/>
    </source>
</evidence>
<dbReference type="Proteomes" id="UP000654075">
    <property type="component" value="Unassembled WGS sequence"/>
</dbReference>
<evidence type="ECO:0000313" key="3">
    <source>
        <dbReference type="EMBL" id="CAE8697203.1"/>
    </source>
</evidence>